<dbReference type="Proteomes" id="UP000199032">
    <property type="component" value="Unassembled WGS sequence"/>
</dbReference>
<evidence type="ECO:0000313" key="1">
    <source>
        <dbReference type="EMBL" id="CUS38441.1"/>
    </source>
</evidence>
<sequence length="55" mass="5877">MADDDAVARELLAEGLGEAYDRLVVLACEGAQSVDDYDEHVTSEAMGSGFVREEA</sequence>
<dbReference type="RefSeq" id="WP_176698144.1">
    <property type="nucleotide sequence ID" value="NZ_CZQA01000011.1"/>
</dbReference>
<dbReference type="EMBL" id="CZQA01000011">
    <property type="protein sequence ID" value="CUS38441.1"/>
    <property type="molecule type" value="Genomic_DNA"/>
</dbReference>
<dbReference type="STRING" id="1742972.COMA1_50102"/>
<organism evidence="1 2">
    <name type="scientific">Candidatus Nitrospira nitrosa</name>
    <dbReference type="NCBI Taxonomy" id="1742972"/>
    <lineage>
        <taxon>Bacteria</taxon>
        <taxon>Pseudomonadati</taxon>
        <taxon>Nitrospirota</taxon>
        <taxon>Nitrospiria</taxon>
        <taxon>Nitrospirales</taxon>
        <taxon>Nitrospiraceae</taxon>
        <taxon>Nitrospira</taxon>
    </lineage>
</organism>
<gene>
    <name evidence="1" type="ORF">COMA1_50102</name>
</gene>
<accession>A0A0S4LNC4</accession>
<proteinExistence type="predicted"/>
<reference evidence="1 2" key="1">
    <citation type="submission" date="2015-10" db="EMBL/GenBank/DDBJ databases">
        <authorList>
            <person name="Gilbert D.G."/>
        </authorList>
    </citation>
    <scope>NUCLEOTIDE SEQUENCE [LARGE SCALE GENOMIC DNA]</scope>
    <source>
        <strain evidence="1">COMA1</strain>
    </source>
</reference>
<protein>
    <submittedName>
        <fullName evidence="1">Uncharacterized protein</fullName>
    </submittedName>
</protein>
<dbReference type="AlphaFoldDB" id="A0A0S4LNC4"/>
<name>A0A0S4LNC4_9BACT</name>
<keyword evidence="2" id="KW-1185">Reference proteome</keyword>
<evidence type="ECO:0000313" key="2">
    <source>
        <dbReference type="Proteomes" id="UP000199032"/>
    </source>
</evidence>